<keyword evidence="1" id="KW-0238">DNA-binding</keyword>
<gene>
    <name evidence="2" type="ORF">DI598_16220</name>
</gene>
<evidence type="ECO:0000256" key="1">
    <source>
        <dbReference type="ARBA" id="ARBA00023125"/>
    </source>
</evidence>
<dbReference type="AlphaFoldDB" id="A0A2W5EM33"/>
<name>A0A2W5EM33_9SPHI</name>
<dbReference type="EMBL" id="QFOI01000395">
    <property type="protein sequence ID" value="PZP43024.1"/>
    <property type="molecule type" value="Genomic_DNA"/>
</dbReference>
<comment type="caution">
    <text evidence="2">The sequence shown here is derived from an EMBL/GenBank/DDBJ whole genome shotgun (WGS) entry which is preliminary data.</text>
</comment>
<dbReference type="GO" id="GO:0003677">
    <property type="term" value="F:DNA binding"/>
    <property type="evidence" value="ECO:0007669"/>
    <property type="project" value="UniProtKB-KW"/>
</dbReference>
<evidence type="ECO:0000313" key="2">
    <source>
        <dbReference type="EMBL" id="PZP43024.1"/>
    </source>
</evidence>
<dbReference type="Proteomes" id="UP000249645">
    <property type="component" value="Unassembled WGS sequence"/>
</dbReference>
<evidence type="ECO:0000313" key="3">
    <source>
        <dbReference type="Proteomes" id="UP000249645"/>
    </source>
</evidence>
<dbReference type="InterPro" id="IPR037923">
    <property type="entry name" value="HTH-like"/>
</dbReference>
<protein>
    <submittedName>
        <fullName evidence="2">AraC family transcriptional regulator</fullName>
    </submittedName>
</protein>
<accession>A0A2W5EM33</accession>
<sequence>MDSINTLKLEQFQQFEHNHEFYANTLRRHLETFHHYIEKPHRHAFTVVVYFTHGNGTHDIDFEQYEVR</sequence>
<reference evidence="2 3" key="1">
    <citation type="submission" date="2017-11" db="EMBL/GenBank/DDBJ databases">
        <title>Infants hospitalized years apart are colonized by the same room-sourced microbial strains.</title>
        <authorList>
            <person name="Brooks B."/>
            <person name="Olm M.R."/>
            <person name="Firek B.A."/>
            <person name="Baker R."/>
            <person name="Thomas B.C."/>
            <person name="Morowitz M.J."/>
            <person name="Banfield J.F."/>
        </authorList>
    </citation>
    <scope>NUCLEOTIDE SEQUENCE [LARGE SCALE GENOMIC DNA]</scope>
    <source>
        <strain evidence="2">S2_009_000_R2_76</strain>
    </source>
</reference>
<organism evidence="2 3">
    <name type="scientific">Pseudopedobacter saltans</name>
    <dbReference type="NCBI Taxonomy" id="151895"/>
    <lineage>
        <taxon>Bacteria</taxon>
        <taxon>Pseudomonadati</taxon>
        <taxon>Bacteroidota</taxon>
        <taxon>Sphingobacteriia</taxon>
        <taxon>Sphingobacteriales</taxon>
        <taxon>Sphingobacteriaceae</taxon>
        <taxon>Pseudopedobacter</taxon>
    </lineage>
</organism>
<feature type="non-terminal residue" evidence="2">
    <location>
        <position position="68"/>
    </location>
</feature>
<proteinExistence type="predicted"/>
<dbReference type="SUPFAM" id="SSF51215">
    <property type="entry name" value="Regulatory protein AraC"/>
    <property type="match status" value="1"/>
</dbReference>